<evidence type="ECO:0000259" key="3">
    <source>
        <dbReference type="Pfam" id="PF04063"/>
    </source>
</evidence>
<proteinExistence type="inferred from homology"/>
<dbReference type="KEGG" id="tut:107367166"/>
<evidence type="ECO:0000259" key="4">
    <source>
        <dbReference type="Pfam" id="PF04064"/>
    </source>
</evidence>
<dbReference type="OrthoDB" id="338814at2759"/>
<dbReference type="STRING" id="32264.T1KTU1"/>
<keyword evidence="6" id="KW-1185">Reference proteome</keyword>
<evidence type="ECO:0000313" key="6">
    <source>
        <dbReference type="Proteomes" id="UP000015104"/>
    </source>
</evidence>
<organism evidence="5 6">
    <name type="scientific">Tetranychus urticae</name>
    <name type="common">Two-spotted spider mite</name>
    <dbReference type="NCBI Taxonomy" id="32264"/>
    <lineage>
        <taxon>Eukaryota</taxon>
        <taxon>Metazoa</taxon>
        <taxon>Ecdysozoa</taxon>
        <taxon>Arthropoda</taxon>
        <taxon>Chelicerata</taxon>
        <taxon>Arachnida</taxon>
        <taxon>Acari</taxon>
        <taxon>Acariformes</taxon>
        <taxon>Trombidiformes</taxon>
        <taxon>Prostigmata</taxon>
        <taxon>Eleutherengona</taxon>
        <taxon>Raphignathae</taxon>
        <taxon>Tetranychoidea</taxon>
        <taxon>Tetranychidae</taxon>
        <taxon>Tetranychus</taxon>
    </lineage>
</organism>
<reference evidence="5" key="2">
    <citation type="submission" date="2015-06" db="UniProtKB">
        <authorList>
            <consortium name="EnsemblMetazoa"/>
        </authorList>
    </citation>
    <scope>IDENTIFICATION</scope>
</reference>
<name>T1KTU1_TETUR</name>
<dbReference type="eggNOG" id="KOG2973">
    <property type="taxonomic scope" value="Eukaryota"/>
</dbReference>
<feature type="domain" description="Protein HGH1 N-terminal" evidence="3">
    <location>
        <begin position="113"/>
        <end position="282"/>
    </location>
</feature>
<gene>
    <name evidence="5" type="primary">107367166</name>
</gene>
<evidence type="ECO:0000313" key="5">
    <source>
        <dbReference type="EnsemblMetazoa" id="tetur21g01010.1"/>
    </source>
</evidence>
<dbReference type="PANTHER" id="PTHR13387">
    <property type="entry name" value="PROTEIN HGH1 HOMOLOG"/>
    <property type="match status" value="1"/>
</dbReference>
<accession>T1KTU1</accession>
<reference evidence="6" key="1">
    <citation type="submission" date="2011-08" db="EMBL/GenBank/DDBJ databases">
        <authorList>
            <person name="Rombauts S."/>
        </authorList>
    </citation>
    <scope>NUCLEOTIDE SEQUENCE</scope>
    <source>
        <strain evidence="6">London</strain>
    </source>
</reference>
<dbReference type="EMBL" id="CAEY01000546">
    <property type="status" value="NOT_ANNOTATED_CDS"/>
    <property type="molecule type" value="Genomic_DNA"/>
</dbReference>
<dbReference type="PANTHER" id="PTHR13387:SF9">
    <property type="entry name" value="PROTEIN HGH1 HOMOLOG"/>
    <property type="match status" value="1"/>
</dbReference>
<dbReference type="InterPro" id="IPR011989">
    <property type="entry name" value="ARM-like"/>
</dbReference>
<protein>
    <recommendedName>
        <fullName evidence="2">Protein HGH1 homolog</fullName>
    </recommendedName>
</protein>
<dbReference type="InterPro" id="IPR016024">
    <property type="entry name" value="ARM-type_fold"/>
</dbReference>
<dbReference type="HOGENOM" id="CLU_037769_3_0_1"/>
<dbReference type="InterPro" id="IPR007205">
    <property type="entry name" value="Protein_HGH1_N"/>
</dbReference>
<comment type="similarity">
    <text evidence="1">Belongs to the HGH1 family.</text>
</comment>
<dbReference type="Pfam" id="PF04064">
    <property type="entry name" value="DUF384"/>
    <property type="match status" value="1"/>
</dbReference>
<dbReference type="InterPro" id="IPR007206">
    <property type="entry name" value="Protein_HGH1_C"/>
</dbReference>
<sequence length="370" mass="42398">MAESKKLSFETIMTVLMEKSDDERKKFIEDHQASIKSVIKLVCRLIITGDKTEKINSLTCLAKISEVEDNLILTNLLEDTAVYEAILKPIVNFIHNRDHPEADSEQVDVIKYSLIILVNITRQKNCVKIFHSLLDTNKLLSSFHTILSNVVMISATDKFEPLIIELVFNLLLNLSQPSLILDEIQKNQDNLALLMKDLLNFFEKSTCTKIRVCCISIIVNFLIHGSAQTTLLDSKSELITKILYPLAGPTEVEFDDEDMAQLPLDLQYLPPDKEREADNNVRDALISCLLLCCNTRKGRDSLKDHGTYYILRELHKQEKDRSIQKRVEDVVDILTKEEEEYNQFPDLMSTAIPEHLIGKFDEMDQTLLNE</sequence>
<dbReference type="EnsemblMetazoa" id="tetur21g01010.1">
    <property type="protein sequence ID" value="tetur21g01010.1"/>
    <property type="gene ID" value="tetur21g01010"/>
</dbReference>
<dbReference type="Proteomes" id="UP000015104">
    <property type="component" value="Unassembled WGS sequence"/>
</dbReference>
<feature type="domain" description="Protein HGH1 C-terminal" evidence="4">
    <location>
        <begin position="288"/>
        <end position="340"/>
    </location>
</feature>
<evidence type="ECO:0000256" key="1">
    <source>
        <dbReference type="ARBA" id="ARBA00006712"/>
    </source>
</evidence>
<dbReference type="SUPFAM" id="SSF48371">
    <property type="entry name" value="ARM repeat"/>
    <property type="match status" value="1"/>
</dbReference>
<dbReference type="OMA" id="EREADNC"/>
<dbReference type="Pfam" id="PF04063">
    <property type="entry name" value="DUF383"/>
    <property type="match status" value="1"/>
</dbReference>
<evidence type="ECO:0000256" key="2">
    <source>
        <dbReference type="ARBA" id="ARBA00014076"/>
    </source>
</evidence>
<dbReference type="InterPro" id="IPR039717">
    <property type="entry name" value="Hgh1"/>
</dbReference>
<dbReference type="AlphaFoldDB" id="T1KTU1"/>
<dbReference type="Gene3D" id="1.25.10.10">
    <property type="entry name" value="Leucine-rich Repeat Variant"/>
    <property type="match status" value="1"/>
</dbReference>